<gene>
    <name evidence="1" type="ORF">ANIA_08997</name>
</gene>
<dbReference type="KEGG" id="ani:ANIA_08997"/>
<reference evidence="2" key="2">
    <citation type="journal article" date="2009" name="Fungal Genet. Biol.">
        <title>The 2008 update of the Aspergillus nidulans genome annotation: a community effort.</title>
        <authorList>
            <person name="Wortman J.R."/>
            <person name="Gilsenan J.M."/>
            <person name="Joardar V."/>
            <person name="Deegan J."/>
            <person name="Clutterbuck J."/>
            <person name="Andersen M.R."/>
            <person name="Archer D."/>
            <person name="Bencina M."/>
            <person name="Braus G."/>
            <person name="Coutinho P."/>
            <person name="von Dohren H."/>
            <person name="Doonan J."/>
            <person name="Driessen A.J."/>
            <person name="Durek P."/>
            <person name="Espeso E."/>
            <person name="Fekete E."/>
            <person name="Flipphi M."/>
            <person name="Estrada C.G."/>
            <person name="Geysens S."/>
            <person name="Goldman G."/>
            <person name="de Groot P.W."/>
            <person name="Hansen K."/>
            <person name="Harris S.D."/>
            <person name="Heinekamp T."/>
            <person name="Helmstaedt K."/>
            <person name="Henrissat B."/>
            <person name="Hofmann G."/>
            <person name="Homan T."/>
            <person name="Horio T."/>
            <person name="Horiuchi H."/>
            <person name="James S."/>
            <person name="Jones M."/>
            <person name="Karaffa L."/>
            <person name="Karanyi Z."/>
            <person name="Kato M."/>
            <person name="Keller N."/>
            <person name="Kelly D.E."/>
            <person name="Kiel J.A."/>
            <person name="Kim J.M."/>
            <person name="van der Klei I.J."/>
            <person name="Klis F.M."/>
            <person name="Kovalchuk A."/>
            <person name="Krasevec N."/>
            <person name="Kubicek C.P."/>
            <person name="Liu B."/>
            <person name="Maccabe A."/>
            <person name="Meyer V."/>
            <person name="Mirabito P."/>
            <person name="Miskei M."/>
            <person name="Mos M."/>
            <person name="Mullins J."/>
            <person name="Nelson D.R."/>
            <person name="Nielsen J."/>
            <person name="Oakley B.R."/>
            <person name="Osmani S.A."/>
            <person name="Pakula T."/>
            <person name="Paszewski A."/>
            <person name="Paulsen I."/>
            <person name="Pilsyk S."/>
            <person name="Pocsi I."/>
            <person name="Punt P.J."/>
            <person name="Ram A.F."/>
            <person name="Ren Q."/>
            <person name="Robellet X."/>
            <person name="Robson G."/>
            <person name="Seiboth B."/>
            <person name="van Solingen P."/>
            <person name="Specht T."/>
            <person name="Sun J."/>
            <person name="Taheri-Talesh N."/>
            <person name="Takeshita N."/>
            <person name="Ussery D."/>
            <person name="vanKuyk P.A."/>
            <person name="Visser H."/>
            <person name="van de Vondervoort P.J."/>
            <person name="de Vries R.P."/>
            <person name="Walton J."/>
            <person name="Xiang X."/>
            <person name="Xiong Y."/>
            <person name="Zeng A.P."/>
            <person name="Brandt B.W."/>
            <person name="Cornell M.J."/>
            <person name="van den Hondel C.A."/>
            <person name="Visser J."/>
            <person name="Oliver S.G."/>
            <person name="Turner G."/>
        </authorList>
    </citation>
    <scope>GENOME REANNOTATION</scope>
    <source>
        <strain evidence="2">FGSC A4 / ATCC 38163 / CBS 112.46 / NRRL 194 / M139</strain>
    </source>
</reference>
<dbReference type="OMA" id="AHETLMT"/>
<evidence type="ECO:0000313" key="2">
    <source>
        <dbReference type="Proteomes" id="UP000000560"/>
    </source>
</evidence>
<name>Q5ART3_EMENI</name>
<dbReference type="OrthoDB" id="5086500at2759"/>
<dbReference type="Pfam" id="PF13424">
    <property type="entry name" value="TPR_12"/>
    <property type="match status" value="1"/>
</dbReference>
<protein>
    <submittedName>
        <fullName evidence="1">Uncharacterized protein</fullName>
    </submittedName>
</protein>
<organism evidence="1 2">
    <name type="scientific">Emericella nidulans (strain FGSC A4 / ATCC 38163 / CBS 112.46 / NRRL 194 / M139)</name>
    <name type="common">Aspergillus nidulans</name>
    <dbReference type="NCBI Taxonomy" id="227321"/>
    <lineage>
        <taxon>Eukaryota</taxon>
        <taxon>Fungi</taxon>
        <taxon>Dikarya</taxon>
        <taxon>Ascomycota</taxon>
        <taxon>Pezizomycotina</taxon>
        <taxon>Eurotiomycetes</taxon>
        <taxon>Eurotiomycetidae</taxon>
        <taxon>Eurotiales</taxon>
        <taxon>Aspergillaceae</taxon>
        <taxon>Aspergillus</taxon>
        <taxon>Aspergillus subgen. Nidulantes</taxon>
    </lineage>
</organism>
<accession>Q5ART3</accession>
<dbReference type="STRING" id="227321.Q5ART3"/>
<proteinExistence type="predicted"/>
<dbReference type="eggNOG" id="KOG2029">
    <property type="taxonomic scope" value="Eukaryota"/>
</dbReference>
<dbReference type="Gene3D" id="1.25.40.10">
    <property type="entry name" value="Tetratricopeptide repeat domain"/>
    <property type="match status" value="1"/>
</dbReference>
<dbReference type="InParanoid" id="Q5ART3"/>
<sequence>MSTAEQAVWAHVAAVVLGSNAHETLMTKDLLGQTRWQEGRYTNAKTLHQEAVDGLIRLKGIDNEDTLTATGNLGRTKAKFYENLDEAKSLLKRASHGMSKVLGTTHVKTLIVQEDLALLAAQMEEELCEPLETVQQVLDIRTKKLPGRLNESIQYCDEAIKGLQKINATQHPLERELRAQKEEMVAMREQEG</sequence>
<dbReference type="EMBL" id="BN001307">
    <property type="protein sequence ID" value="CBF84493.1"/>
    <property type="molecule type" value="Genomic_DNA"/>
</dbReference>
<dbReference type="AlphaFoldDB" id="Q5ART3"/>
<dbReference type="Proteomes" id="UP000000560">
    <property type="component" value="Chromosome VII"/>
</dbReference>
<dbReference type="RefSeq" id="XP_682266.1">
    <property type="nucleotide sequence ID" value="XM_677174.1"/>
</dbReference>
<evidence type="ECO:0000313" key="1">
    <source>
        <dbReference type="EMBL" id="CBF84493.1"/>
    </source>
</evidence>
<dbReference type="GeneID" id="2868303"/>
<dbReference type="HOGENOM" id="CLU_1415143_0_0_1"/>
<reference evidence="2" key="1">
    <citation type="journal article" date="2005" name="Nature">
        <title>Sequencing of Aspergillus nidulans and comparative analysis with A. fumigatus and A. oryzae.</title>
        <authorList>
            <person name="Galagan J.E."/>
            <person name="Calvo S.E."/>
            <person name="Cuomo C."/>
            <person name="Ma L.J."/>
            <person name="Wortman J.R."/>
            <person name="Batzoglou S."/>
            <person name="Lee S.I."/>
            <person name="Basturkmen M."/>
            <person name="Spevak C.C."/>
            <person name="Clutterbuck J."/>
            <person name="Kapitonov V."/>
            <person name="Jurka J."/>
            <person name="Scazzocchio C."/>
            <person name="Farman M."/>
            <person name="Butler J."/>
            <person name="Purcell S."/>
            <person name="Harris S."/>
            <person name="Braus G.H."/>
            <person name="Draht O."/>
            <person name="Busch S."/>
            <person name="D'Enfert C."/>
            <person name="Bouchier C."/>
            <person name="Goldman G.H."/>
            <person name="Bell-Pedersen D."/>
            <person name="Griffiths-Jones S."/>
            <person name="Doonan J.H."/>
            <person name="Yu J."/>
            <person name="Vienken K."/>
            <person name="Pain A."/>
            <person name="Freitag M."/>
            <person name="Selker E.U."/>
            <person name="Archer D.B."/>
            <person name="Penalva M.A."/>
            <person name="Oakley B.R."/>
            <person name="Momany M."/>
            <person name="Tanaka T."/>
            <person name="Kumagai T."/>
            <person name="Asai K."/>
            <person name="Machida M."/>
            <person name="Nierman W.C."/>
            <person name="Denning D.W."/>
            <person name="Caddick M."/>
            <person name="Hynes M."/>
            <person name="Paoletti M."/>
            <person name="Fischer R."/>
            <person name="Miller B."/>
            <person name="Dyer P."/>
            <person name="Sachs M.S."/>
            <person name="Osmani S.A."/>
            <person name="Birren B.W."/>
        </authorList>
    </citation>
    <scope>NUCLEOTIDE SEQUENCE [LARGE SCALE GENOMIC DNA]</scope>
    <source>
        <strain evidence="2">FGSC A4 / ATCC 38163 / CBS 112.46 / NRRL 194 / M139</strain>
    </source>
</reference>
<dbReference type="InterPro" id="IPR011990">
    <property type="entry name" value="TPR-like_helical_dom_sf"/>
</dbReference>
<accession>C8VL05</accession>
<keyword evidence="2" id="KW-1185">Reference proteome</keyword>